<dbReference type="GO" id="GO:0005524">
    <property type="term" value="F:ATP binding"/>
    <property type="evidence" value="ECO:0007669"/>
    <property type="project" value="UniProtKB-KW"/>
</dbReference>
<feature type="transmembrane region" description="Helical" evidence="9">
    <location>
        <begin position="189"/>
        <end position="207"/>
    </location>
</feature>
<dbReference type="EMBL" id="QXIY01000032">
    <property type="protein sequence ID" value="RIE16340.1"/>
    <property type="molecule type" value="Genomic_DNA"/>
</dbReference>
<gene>
    <name evidence="12" type="ORF">SMC1_07360</name>
</gene>
<dbReference type="AlphaFoldDB" id="A0A398DN09"/>
<keyword evidence="7 9" id="KW-1133">Transmembrane helix</keyword>
<dbReference type="InterPro" id="IPR039421">
    <property type="entry name" value="Type_1_exporter"/>
</dbReference>
<dbReference type="InterPro" id="IPR036640">
    <property type="entry name" value="ABC1_TM_sf"/>
</dbReference>
<evidence type="ECO:0000256" key="6">
    <source>
        <dbReference type="ARBA" id="ARBA00022840"/>
    </source>
</evidence>
<dbReference type="Pfam" id="PF00664">
    <property type="entry name" value="ABC_membrane"/>
    <property type="match status" value="1"/>
</dbReference>
<proteinExistence type="predicted"/>
<dbReference type="Pfam" id="PF00005">
    <property type="entry name" value="ABC_tran"/>
    <property type="match status" value="1"/>
</dbReference>
<evidence type="ECO:0000259" key="11">
    <source>
        <dbReference type="PROSITE" id="PS50929"/>
    </source>
</evidence>
<dbReference type="GO" id="GO:0016887">
    <property type="term" value="F:ATP hydrolysis activity"/>
    <property type="evidence" value="ECO:0007669"/>
    <property type="project" value="InterPro"/>
</dbReference>
<keyword evidence="6 12" id="KW-0067">ATP-binding</keyword>
<keyword evidence="5" id="KW-0547">Nucleotide-binding</keyword>
<evidence type="ECO:0000256" key="8">
    <source>
        <dbReference type="ARBA" id="ARBA00023136"/>
    </source>
</evidence>
<evidence type="ECO:0000313" key="12">
    <source>
        <dbReference type="EMBL" id="RIE16340.1"/>
    </source>
</evidence>
<keyword evidence="13" id="KW-1185">Reference proteome</keyword>
<dbReference type="InterPro" id="IPR017871">
    <property type="entry name" value="ABC_transporter-like_CS"/>
</dbReference>
<feature type="transmembrane region" description="Helical" evidence="9">
    <location>
        <begin position="47"/>
        <end position="68"/>
    </location>
</feature>
<keyword evidence="4 9" id="KW-0812">Transmembrane</keyword>
<evidence type="ECO:0000256" key="3">
    <source>
        <dbReference type="ARBA" id="ARBA00022475"/>
    </source>
</evidence>
<dbReference type="SMART" id="SM00382">
    <property type="entry name" value="AAA"/>
    <property type="match status" value="1"/>
</dbReference>
<dbReference type="PROSITE" id="PS50929">
    <property type="entry name" value="ABC_TM1F"/>
    <property type="match status" value="1"/>
</dbReference>
<dbReference type="GO" id="GO:0015421">
    <property type="term" value="F:ABC-type oligopeptide transporter activity"/>
    <property type="evidence" value="ECO:0007669"/>
    <property type="project" value="TreeGrafter"/>
</dbReference>
<dbReference type="Gene3D" id="3.40.50.300">
    <property type="entry name" value="P-loop containing nucleotide triphosphate hydrolases"/>
    <property type="match status" value="1"/>
</dbReference>
<keyword evidence="2" id="KW-0813">Transport</keyword>
<dbReference type="InterPro" id="IPR011527">
    <property type="entry name" value="ABC1_TM_dom"/>
</dbReference>
<feature type="domain" description="ABC transmembrane type-1" evidence="11">
    <location>
        <begin position="48"/>
        <end position="330"/>
    </location>
</feature>
<reference evidence="12 13" key="1">
    <citation type="submission" date="2018-09" db="EMBL/GenBank/DDBJ databases">
        <title>Discovery and Ecogenomic Context for Candidatus Cryosericales, a Global Caldiserica Order Active in Thawing Permafrost.</title>
        <authorList>
            <person name="Martinez M.A."/>
            <person name="Woodcroft B.J."/>
            <person name="Ignacio Espinoza J.C."/>
            <person name="Zayed A."/>
            <person name="Singleton C.M."/>
            <person name="Boyd J."/>
            <person name="Li Y.-F."/>
            <person name="Purvine S."/>
            <person name="Maughan H."/>
            <person name="Hodgkins S.B."/>
            <person name="Anderson D."/>
            <person name="Sederholm M."/>
            <person name="Temperton B."/>
            <person name="Saleska S.R."/>
            <person name="Tyson G.W."/>
            <person name="Rich V.I."/>
        </authorList>
    </citation>
    <scope>NUCLEOTIDE SEQUENCE [LARGE SCALE GENOMIC DNA]</scope>
    <source>
        <strain evidence="12 13">SMC1</strain>
    </source>
</reference>
<name>A0A398DN09_9BACT</name>
<dbReference type="InterPro" id="IPR027417">
    <property type="entry name" value="P-loop_NTPase"/>
</dbReference>
<evidence type="ECO:0000256" key="9">
    <source>
        <dbReference type="SAM" id="Phobius"/>
    </source>
</evidence>
<dbReference type="FunFam" id="3.40.50.300:FF:000287">
    <property type="entry name" value="Multidrug ABC transporter ATP-binding protein"/>
    <property type="match status" value="1"/>
</dbReference>
<comment type="subcellular location">
    <subcellularLocation>
        <location evidence="1">Cell membrane</location>
        <topology evidence="1">Multi-pass membrane protein</topology>
    </subcellularLocation>
</comment>
<evidence type="ECO:0000256" key="7">
    <source>
        <dbReference type="ARBA" id="ARBA00022989"/>
    </source>
</evidence>
<feature type="transmembrane region" description="Helical" evidence="9">
    <location>
        <begin position="88"/>
        <end position="112"/>
    </location>
</feature>
<dbReference type="InterPro" id="IPR003593">
    <property type="entry name" value="AAA+_ATPase"/>
</dbReference>
<feature type="transmembrane region" description="Helical" evidence="9">
    <location>
        <begin position="166"/>
        <end position="183"/>
    </location>
</feature>
<evidence type="ECO:0000256" key="2">
    <source>
        <dbReference type="ARBA" id="ARBA00022448"/>
    </source>
</evidence>
<comment type="caution">
    <text evidence="12">The sequence shown here is derived from an EMBL/GenBank/DDBJ whole genome shotgun (WGS) entry which is preliminary data.</text>
</comment>
<feature type="domain" description="ABC transporter" evidence="10">
    <location>
        <begin position="364"/>
        <end position="598"/>
    </location>
</feature>
<dbReference type="Gene3D" id="1.20.1560.10">
    <property type="entry name" value="ABC transporter type 1, transmembrane domain"/>
    <property type="match status" value="1"/>
</dbReference>
<dbReference type="GO" id="GO:0005886">
    <property type="term" value="C:plasma membrane"/>
    <property type="evidence" value="ECO:0007669"/>
    <property type="project" value="UniProtKB-SubCell"/>
</dbReference>
<organism evidence="12 13">
    <name type="scientific">Candidatus Cryosericum septentrionale</name>
    <dbReference type="NCBI Taxonomy" id="2290913"/>
    <lineage>
        <taxon>Bacteria</taxon>
        <taxon>Pseudomonadati</taxon>
        <taxon>Caldisericota/Cryosericota group</taxon>
        <taxon>Candidatus Cryosericota</taxon>
        <taxon>Candidatus Cryosericia</taxon>
        <taxon>Candidatus Cryosericales</taxon>
        <taxon>Candidatus Cryosericaceae</taxon>
        <taxon>Candidatus Cryosericum</taxon>
    </lineage>
</organism>
<accession>A0A398DN09</accession>
<protein>
    <submittedName>
        <fullName evidence="12">ABC transporter ATP-binding protein</fullName>
    </submittedName>
</protein>
<dbReference type="CDD" id="cd18547">
    <property type="entry name" value="ABC_6TM_Tm288_like"/>
    <property type="match status" value="1"/>
</dbReference>
<evidence type="ECO:0000256" key="1">
    <source>
        <dbReference type="ARBA" id="ARBA00004651"/>
    </source>
</evidence>
<dbReference type="Proteomes" id="UP000266113">
    <property type="component" value="Unassembled WGS sequence"/>
</dbReference>
<evidence type="ECO:0000259" key="10">
    <source>
        <dbReference type="PROSITE" id="PS50893"/>
    </source>
</evidence>
<evidence type="ECO:0000256" key="4">
    <source>
        <dbReference type="ARBA" id="ARBA00022692"/>
    </source>
</evidence>
<dbReference type="PANTHER" id="PTHR43394">
    <property type="entry name" value="ATP-DEPENDENT PERMEASE MDL1, MITOCHONDRIAL"/>
    <property type="match status" value="1"/>
</dbReference>
<feature type="transmembrane region" description="Helical" evidence="9">
    <location>
        <begin position="293"/>
        <end position="310"/>
    </location>
</feature>
<dbReference type="PROSITE" id="PS50893">
    <property type="entry name" value="ABC_TRANSPORTER_2"/>
    <property type="match status" value="1"/>
</dbReference>
<sequence length="610" mass="65833">MADQNVRGQVARGGGPMGGAMATARAKDARGAARRLIAYLKPYRGKLVLVTVLLVVGAGLSLVGPLLIGQAIDTIIKTHSAQGLLRIAVLMTAAGVGTWLAGSWQAWIMAGVSQYAVRDMRRGLFEHLQTLSMSYFDRHSQGDLMSRLTNDMDAISQTLSQDLTSLVSNVFSVAAIIGIMLVLNRWLALAAFVMMPFMFLLTGGIMSRTRALFLEQQRTVGALNGVMDETVSGQRVVQAFGQEATALGVFGKSNQAALVAGRKAQFVALLAMPLLMVLDHMDIAIVAGVGGTLAIKGIVTVGVVSAFITYTQRLSQPLLQVANLLSTIQAALAGAERVFEVIDHRPELRDKPDAPQLGEIQGDVVFDHVDFGYLRDVPVLRDVNLHALPGHMVALVGPTGAGKTTMVSILSRFYDIQGGRVTVDGTDIRDVQVDSLRRQLGIVLQDGFLFSASVKENLRYGRLDATDEDIVAAATLANADQFIRRLPQGYDTVLAERGSDLSQGQRQLLTIARAILADPRILVLDEATSSVDTRTEIHIQRALLNLMKGRTSFVIAHRLSTIRSADQVLVIDGGHIIEHGTHTSLLEQHGFYYNLYMSQFKGTATLAAVS</sequence>
<dbReference type="PANTHER" id="PTHR43394:SF1">
    <property type="entry name" value="ATP-BINDING CASSETTE SUB-FAMILY B MEMBER 10, MITOCHONDRIAL"/>
    <property type="match status" value="1"/>
</dbReference>
<dbReference type="OrthoDB" id="9762778at2"/>
<dbReference type="FunFam" id="1.20.1560.10:FF:000011">
    <property type="entry name" value="Multidrug ABC transporter ATP-binding protein"/>
    <property type="match status" value="1"/>
</dbReference>
<keyword evidence="8 9" id="KW-0472">Membrane</keyword>
<dbReference type="InterPro" id="IPR003439">
    <property type="entry name" value="ABC_transporter-like_ATP-bd"/>
</dbReference>
<keyword evidence="3" id="KW-1003">Cell membrane</keyword>
<dbReference type="SUPFAM" id="SSF52540">
    <property type="entry name" value="P-loop containing nucleoside triphosphate hydrolases"/>
    <property type="match status" value="1"/>
</dbReference>
<dbReference type="SUPFAM" id="SSF90123">
    <property type="entry name" value="ABC transporter transmembrane region"/>
    <property type="match status" value="1"/>
</dbReference>
<dbReference type="PROSITE" id="PS00211">
    <property type="entry name" value="ABC_TRANSPORTER_1"/>
    <property type="match status" value="1"/>
</dbReference>
<dbReference type="RefSeq" id="WP_119086135.1">
    <property type="nucleotide sequence ID" value="NZ_QXIY01000032.1"/>
</dbReference>
<evidence type="ECO:0000256" key="5">
    <source>
        <dbReference type="ARBA" id="ARBA00022741"/>
    </source>
</evidence>
<evidence type="ECO:0000313" key="13">
    <source>
        <dbReference type="Proteomes" id="UP000266113"/>
    </source>
</evidence>